<dbReference type="AlphaFoldDB" id="A0AAD4UWY1"/>
<organism evidence="9 10">
    <name type="scientific">Prunus dulcis</name>
    <name type="common">Almond</name>
    <name type="synonym">Amygdalus dulcis</name>
    <dbReference type="NCBI Taxonomy" id="3755"/>
    <lineage>
        <taxon>Eukaryota</taxon>
        <taxon>Viridiplantae</taxon>
        <taxon>Streptophyta</taxon>
        <taxon>Embryophyta</taxon>
        <taxon>Tracheophyta</taxon>
        <taxon>Spermatophyta</taxon>
        <taxon>Magnoliopsida</taxon>
        <taxon>eudicotyledons</taxon>
        <taxon>Gunneridae</taxon>
        <taxon>Pentapetalae</taxon>
        <taxon>rosids</taxon>
        <taxon>fabids</taxon>
        <taxon>Rosales</taxon>
        <taxon>Rosaceae</taxon>
        <taxon>Amygdaloideae</taxon>
        <taxon>Amygdaleae</taxon>
        <taxon>Prunus</taxon>
    </lineage>
</organism>
<keyword evidence="2" id="KW-0548">Nucleotidyltransferase</keyword>
<evidence type="ECO:0000259" key="8">
    <source>
        <dbReference type="PROSITE" id="PS50994"/>
    </source>
</evidence>
<evidence type="ECO:0000256" key="5">
    <source>
        <dbReference type="ARBA" id="ARBA00022801"/>
    </source>
</evidence>
<dbReference type="Proteomes" id="UP001054821">
    <property type="component" value="Chromosome 8"/>
</dbReference>
<gene>
    <name evidence="9" type="ORF">L3X38_042628</name>
</gene>
<dbReference type="CDD" id="cd09274">
    <property type="entry name" value="RNase_HI_RT_Ty3"/>
    <property type="match status" value="1"/>
</dbReference>
<protein>
    <recommendedName>
        <fullName evidence="8">Integrase catalytic domain-containing protein</fullName>
    </recommendedName>
</protein>
<dbReference type="GO" id="GO:0004519">
    <property type="term" value="F:endonuclease activity"/>
    <property type="evidence" value="ECO:0007669"/>
    <property type="project" value="UniProtKB-KW"/>
</dbReference>
<keyword evidence="1" id="KW-0808">Transferase</keyword>
<sequence>MLTTALIIIPPDWSLPFELMCDASDYAVGAVLGQRVDKKPHAIYYASRTLNDAQLNYSTTEKELLAVIFALEKFRSYLITNKVIVYIDHAALKYLLAKKDAKPRLIRWILLLQEFDLEIKDKKGSENVVADHLSRLVHVSNEEEDSLPLRESFPDEQLFSIYALNSLNPLPWFADIVNYLCTNELPTRLSTFQRDKLRKQARYYFWDDPYLFKHCPDQVIRRFGTSRAIISDGGSHFVNQAFAALLKKYGITHKVATPYHPQTSGQVEISNREIKNILEKTVNTTRKDWSMRLDDALWAYRTGYKTPIGMSPYRLVFSKPCHLPVELEHRAYWAIKAFNFDMKATGEKRRLQLNELEELRHEAYENAKLYKEKTKQYHDKKILRKTFEKGQMVLLFNSRLKLFPGKLRSRWIGPFVITNVFNHGAVEIQNIKDGSTFKVNGHRLKPYFDANFDANIESQALKEPPPLS</sequence>
<dbReference type="GO" id="GO:0016787">
    <property type="term" value="F:hydrolase activity"/>
    <property type="evidence" value="ECO:0007669"/>
    <property type="project" value="UniProtKB-KW"/>
</dbReference>
<dbReference type="InterPro" id="IPR041373">
    <property type="entry name" value="RT_RNaseH"/>
</dbReference>
<comment type="caution">
    <text evidence="9">The sequence shown here is derived from an EMBL/GenBank/DDBJ whole genome shotgun (WGS) entry which is preliminary data.</text>
</comment>
<dbReference type="FunFam" id="3.10.20.370:FF:000001">
    <property type="entry name" value="Retrovirus-related Pol polyprotein from transposon 17.6-like protein"/>
    <property type="match status" value="1"/>
</dbReference>
<dbReference type="InterPro" id="IPR036397">
    <property type="entry name" value="RNaseH_sf"/>
</dbReference>
<proteinExistence type="predicted"/>
<keyword evidence="5" id="KW-0378">Hydrolase</keyword>
<dbReference type="Pfam" id="PF17917">
    <property type="entry name" value="RT_RNaseH"/>
    <property type="match status" value="1"/>
</dbReference>
<evidence type="ECO:0000256" key="7">
    <source>
        <dbReference type="SAM" id="Coils"/>
    </source>
</evidence>
<dbReference type="PANTHER" id="PTHR34072:SF57">
    <property type="entry name" value="RNA-DIRECTED DNA POLYMERASE"/>
    <property type="match status" value="1"/>
</dbReference>
<evidence type="ECO:0000256" key="3">
    <source>
        <dbReference type="ARBA" id="ARBA00022722"/>
    </source>
</evidence>
<dbReference type="Gene3D" id="3.10.20.370">
    <property type="match status" value="1"/>
</dbReference>
<feature type="domain" description="Integrase catalytic" evidence="8">
    <location>
        <begin position="165"/>
        <end position="320"/>
    </location>
</feature>
<evidence type="ECO:0000256" key="6">
    <source>
        <dbReference type="ARBA" id="ARBA00022918"/>
    </source>
</evidence>
<keyword evidence="7" id="KW-0175">Coiled coil</keyword>
<dbReference type="GO" id="GO:0003964">
    <property type="term" value="F:RNA-directed DNA polymerase activity"/>
    <property type="evidence" value="ECO:0007669"/>
    <property type="project" value="UniProtKB-KW"/>
</dbReference>
<dbReference type="InterPro" id="IPR012337">
    <property type="entry name" value="RNaseH-like_sf"/>
</dbReference>
<keyword evidence="6" id="KW-0695">RNA-directed DNA polymerase</keyword>
<dbReference type="PROSITE" id="PS50994">
    <property type="entry name" value="INTEGRASE"/>
    <property type="match status" value="1"/>
</dbReference>
<dbReference type="PANTHER" id="PTHR34072">
    <property type="entry name" value="ENZYMATIC POLYPROTEIN-RELATED"/>
    <property type="match status" value="1"/>
</dbReference>
<evidence type="ECO:0000256" key="2">
    <source>
        <dbReference type="ARBA" id="ARBA00022695"/>
    </source>
</evidence>
<evidence type="ECO:0000256" key="4">
    <source>
        <dbReference type="ARBA" id="ARBA00022759"/>
    </source>
</evidence>
<accession>A0AAD4UWY1</accession>
<dbReference type="InterPro" id="IPR043502">
    <property type="entry name" value="DNA/RNA_pol_sf"/>
</dbReference>
<dbReference type="EMBL" id="JAJFAZ020000008">
    <property type="protein sequence ID" value="KAI5313452.1"/>
    <property type="molecule type" value="Genomic_DNA"/>
</dbReference>
<dbReference type="GO" id="GO:0003676">
    <property type="term" value="F:nucleic acid binding"/>
    <property type="evidence" value="ECO:0007669"/>
    <property type="project" value="InterPro"/>
</dbReference>
<dbReference type="InterPro" id="IPR001584">
    <property type="entry name" value="Integrase_cat-core"/>
</dbReference>
<evidence type="ECO:0000313" key="10">
    <source>
        <dbReference type="Proteomes" id="UP001054821"/>
    </source>
</evidence>
<dbReference type="SUPFAM" id="SSF53098">
    <property type="entry name" value="Ribonuclease H-like"/>
    <property type="match status" value="1"/>
</dbReference>
<keyword evidence="4" id="KW-0255">Endonuclease</keyword>
<reference evidence="9 10" key="1">
    <citation type="journal article" date="2022" name="G3 (Bethesda)">
        <title>Whole-genome sequence and methylome profiling of the almond [Prunus dulcis (Mill.) D.A. Webb] cultivar 'Nonpareil'.</title>
        <authorList>
            <person name="D'Amico-Willman K.M."/>
            <person name="Ouma W.Z."/>
            <person name="Meulia T."/>
            <person name="Sideli G.M."/>
            <person name="Gradziel T.M."/>
            <person name="Fresnedo-Ramirez J."/>
        </authorList>
    </citation>
    <scope>NUCLEOTIDE SEQUENCE [LARGE SCALE GENOMIC DNA]</scope>
    <source>
        <strain evidence="9">Clone GOH B32 T37-40</strain>
    </source>
</reference>
<keyword evidence="10" id="KW-1185">Reference proteome</keyword>
<evidence type="ECO:0000256" key="1">
    <source>
        <dbReference type="ARBA" id="ARBA00022679"/>
    </source>
</evidence>
<feature type="coiled-coil region" evidence="7">
    <location>
        <begin position="342"/>
        <end position="373"/>
    </location>
</feature>
<dbReference type="SUPFAM" id="SSF56672">
    <property type="entry name" value="DNA/RNA polymerases"/>
    <property type="match status" value="1"/>
</dbReference>
<name>A0AAD4UWY1_PRUDU</name>
<keyword evidence="3" id="KW-0540">Nuclease</keyword>
<dbReference type="Pfam" id="PF00665">
    <property type="entry name" value="rve"/>
    <property type="match status" value="1"/>
</dbReference>
<evidence type="ECO:0000313" key="9">
    <source>
        <dbReference type="EMBL" id="KAI5313452.1"/>
    </source>
</evidence>
<dbReference type="GO" id="GO:0015074">
    <property type="term" value="P:DNA integration"/>
    <property type="evidence" value="ECO:0007669"/>
    <property type="project" value="InterPro"/>
</dbReference>
<dbReference type="Gene3D" id="3.30.420.10">
    <property type="entry name" value="Ribonuclease H-like superfamily/Ribonuclease H"/>
    <property type="match status" value="1"/>
</dbReference>